<reference evidence="18" key="1">
    <citation type="journal article" date="2014" name="Int. J. Syst. Evol. Microbiol.">
        <title>Complete genome sequence of Corynebacterium casei LMG S-19264T (=DSM 44701T), isolated from a smear-ripened cheese.</title>
        <authorList>
            <consortium name="US DOE Joint Genome Institute (JGI-PGF)"/>
            <person name="Walter F."/>
            <person name="Albersmeier A."/>
            <person name="Kalinowski J."/>
            <person name="Ruckert C."/>
        </authorList>
    </citation>
    <scope>NUCLEOTIDE SEQUENCE</scope>
    <source>
        <strain evidence="18">CGMCC 1.12181</strain>
    </source>
</reference>
<evidence type="ECO:0000256" key="3">
    <source>
        <dbReference type="ARBA" id="ARBA00022452"/>
    </source>
</evidence>
<evidence type="ECO:0000256" key="14">
    <source>
        <dbReference type="RuleBase" id="RU003357"/>
    </source>
</evidence>
<keyword evidence="11 12" id="KW-0998">Cell outer membrane</keyword>
<evidence type="ECO:0000256" key="1">
    <source>
        <dbReference type="ARBA" id="ARBA00004571"/>
    </source>
</evidence>
<comment type="similarity">
    <text evidence="12 14">Belongs to the TonB-dependent receptor family.</text>
</comment>
<dbReference type="PANTHER" id="PTHR32552:SF81">
    <property type="entry name" value="TONB-DEPENDENT OUTER MEMBRANE RECEPTOR"/>
    <property type="match status" value="1"/>
</dbReference>
<dbReference type="AlphaFoldDB" id="A0A917FP40"/>
<evidence type="ECO:0000256" key="13">
    <source>
        <dbReference type="PROSITE-ProRule" id="PRU10144"/>
    </source>
</evidence>
<keyword evidence="2 12" id="KW-0813">Transport</keyword>
<feature type="domain" description="TonB-dependent receptor plug" evidence="17">
    <location>
        <begin position="60"/>
        <end position="169"/>
    </location>
</feature>
<proteinExistence type="inferred from homology"/>
<evidence type="ECO:0000313" key="19">
    <source>
        <dbReference type="Proteomes" id="UP000605253"/>
    </source>
</evidence>
<evidence type="ECO:0000256" key="15">
    <source>
        <dbReference type="SAM" id="SignalP"/>
    </source>
</evidence>
<evidence type="ECO:0000313" key="18">
    <source>
        <dbReference type="EMBL" id="GGF92677.1"/>
    </source>
</evidence>
<evidence type="ECO:0000256" key="12">
    <source>
        <dbReference type="PROSITE-ProRule" id="PRU01360"/>
    </source>
</evidence>
<keyword evidence="4" id="KW-0410">Iron transport</keyword>
<keyword evidence="8" id="KW-0406">Ion transport</keyword>
<dbReference type="Gene3D" id="2.40.170.20">
    <property type="entry name" value="TonB-dependent receptor, beta-barrel domain"/>
    <property type="match status" value="1"/>
</dbReference>
<dbReference type="GO" id="GO:0006826">
    <property type="term" value="P:iron ion transport"/>
    <property type="evidence" value="ECO:0007669"/>
    <property type="project" value="UniProtKB-KW"/>
</dbReference>
<dbReference type="PANTHER" id="PTHR32552">
    <property type="entry name" value="FERRICHROME IRON RECEPTOR-RELATED"/>
    <property type="match status" value="1"/>
</dbReference>
<protein>
    <submittedName>
        <fullName evidence="18">TonB-dependent receptor</fullName>
    </submittedName>
</protein>
<dbReference type="Proteomes" id="UP000605253">
    <property type="component" value="Unassembled WGS sequence"/>
</dbReference>
<evidence type="ECO:0000256" key="4">
    <source>
        <dbReference type="ARBA" id="ARBA00022496"/>
    </source>
</evidence>
<feature type="domain" description="TonB-dependent receptor-like beta-barrel" evidence="16">
    <location>
        <begin position="257"/>
        <end position="709"/>
    </location>
</feature>
<evidence type="ECO:0000256" key="5">
    <source>
        <dbReference type="ARBA" id="ARBA00022692"/>
    </source>
</evidence>
<keyword evidence="18" id="KW-0675">Receptor</keyword>
<keyword evidence="6 15" id="KW-0732">Signal</keyword>
<dbReference type="InterPro" id="IPR012910">
    <property type="entry name" value="Plug_dom"/>
</dbReference>
<feature type="chain" id="PRO_5037249760" evidence="15">
    <location>
        <begin position="30"/>
        <end position="746"/>
    </location>
</feature>
<dbReference type="InterPro" id="IPR010917">
    <property type="entry name" value="TonB_rcpt_CS"/>
</dbReference>
<keyword evidence="3 12" id="KW-1134">Transmembrane beta strand</keyword>
<evidence type="ECO:0000259" key="16">
    <source>
        <dbReference type="Pfam" id="PF00593"/>
    </source>
</evidence>
<dbReference type="Pfam" id="PF07715">
    <property type="entry name" value="Plug"/>
    <property type="match status" value="1"/>
</dbReference>
<dbReference type="InterPro" id="IPR000531">
    <property type="entry name" value="Beta-barrel_TonB"/>
</dbReference>
<evidence type="ECO:0000256" key="7">
    <source>
        <dbReference type="ARBA" id="ARBA00023004"/>
    </source>
</evidence>
<keyword evidence="5 12" id="KW-0812">Transmembrane</keyword>
<evidence type="ECO:0000256" key="2">
    <source>
        <dbReference type="ARBA" id="ARBA00022448"/>
    </source>
</evidence>
<dbReference type="EMBL" id="BMEO01000004">
    <property type="protein sequence ID" value="GGF92677.1"/>
    <property type="molecule type" value="Genomic_DNA"/>
</dbReference>
<dbReference type="SUPFAM" id="SSF56935">
    <property type="entry name" value="Porins"/>
    <property type="match status" value="1"/>
</dbReference>
<keyword evidence="9 14" id="KW-0798">TonB box</keyword>
<comment type="caution">
    <text evidence="18">The sequence shown here is derived from an EMBL/GenBank/DDBJ whole genome shotgun (WGS) entry which is preliminary data.</text>
</comment>
<dbReference type="CDD" id="cd01347">
    <property type="entry name" value="ligand_gated_channel"/>
    <property type="match status" value="1"/>
</dbReference>
<accession>A0A917FP40</accession>
<feature type="signal peptide" evidence="15">
    <location>
        <begin position="1"/>
        <end position="29"/>
    </location>
</feature>
<keyword evidence="7" id="KW-0408">Iron</keyword>
<dbReference type="Pfam" id="PF00593">
    <property type="entry name" value="TonB_dep_Rec_b-barrel"/>
    <property type="match status" value="1"/>
</dbReference>
<reference evidence="18" key="2">
    <citation type="submission" date="2020-09" db="EMBL/GenBank/DDBJ databases">
        <authorList>
            <person name="Sun Q."/>
            <person name="Zhou Y."/>
        </authorList>
    </citation>
    <scope>NUCLEOTIDE SEQUENCE</scope>
    <source>
        <strain evidence="18">CGMCC 1.12181</strain>
    </source>
</reference>
<organism evidence="18 19">
    <name type="scientific">Marinicella pacifica</name>
    <dbReference type="NCBI Taxonomy" id="1171543"/>
    <lineage>
        <taxon>Bacteria</taxon>
        <taxon>Pseudomonadati</taxon>
        <taxon>Pseudomonadota</taxon>
        <taxon>Gammaproteobacteria</taxon>
        <taxon>Lysobacterales</taxon>
        <taxon>Marinicellaceae</taxon>
        <taxon>Marinicella</taxon>
    </lineage>
</organism>
<dbReference type="GO" id="GO:0009279">
    <property type="term" value="C:cell outer membrane"/>
    <property type="evidence" value="ECO:0007669"/>
    <property type="project" value="UniProtKB-SubCell"/>
</dbReference>
<dbReference type="InterPro" id="IPR039426">
    <property type="entry name" value="TonB-dep_rcpt-like"/>
</dbReference>
<evidence type="ECO:0000259" key="17">
    <source>
        <dbReference type="Pfam" id="PF07715"/>
    </source>
</evidence>
<evidence type="ECO:0000256" key="6">
    <source>
        <dbReference type="ARBA" id="ARBA00022729"/>
    </source>
</evidence>
<dbReference type="PROSITE" id="PS52016">
    <property type="entry name" value="TONB_DEPENDENT_REC_3"/>
    <property type="match status" value="1"/>
</dbReference>
<sequence>MKQSKLSKAVSQILMASVLGIGISSVALAQSDTESNEQEQSDTLALDDVKVTARRTEESAQDVPVAVTNFSREDLEDAQAESLDGLAGAVPNMNLVLGRGSASSANIYIRGVGQPDALQTFDPGVGVYVDGVYMSRIQGALMSLYDVDRVEVLRGPQGTLYGKNTIGGAVNVVTRKPSEEFGGEFEFLFGDYSKTSGSAYLTGAVSENTNMSFATVYSLDNGYVTDPLTGQHYNDRDNTAARVIIDSNPTSQLNWTLSFDYTDQENALSLGRAEAPLVAVDLADPTNPILLRLPETGEYDFTGRSSFTNDENQELTHYGASFTIDYMMNEAWTFKSITAYRDLQSDSYIDIDATVLELGDVFVGVDQNQTSQEFQFLYDNNAGFNAVMGLYYMKEDVPSHQKAFADDFLQFGGVPLDFLRTIDDDLETTSYALFAQGNWTLTDQWGLTAGLRYSKDKKDYDRTTSTFSTAGPFLDGTFAFQASDSWDDVTPHVSVDYSFNDNHMIYGSVSKGFKSGGFNGRANAATDVSSFDPETVWTYEIGGKSMFMNNRLRANWAVFSSDYEDFQARVAEDISSFPVINAAELDIKGAELEMTYLLSAGTTIYTSLGYLDAEYKEFFDFRYPDQDRSEDTPPFSPEWTFRLGFNHNMYLDGGATLRFGANASFTDDMYLSVDNRDVLSQDQYWLTNAYVAYDFADPRWSIRAGGKNLTDEVYKVDAQEFASVGNIQTAYYGAPRTWYVALNYRF</sequence>
<evidence type="ECO:0000256" key="9">
    <source>
        <dbReference type="ARBA" id="ARBA00023077"/>
    </source>
</evidence>
<feature type="short sequence motif" description="TonB C-terminal box" evidence="13">
    <location>
        <begin position="729"/>
        <end position="746"/>
    </location>
</feature>
<keyword evidence="19" id="KW-1185">Reference proteome</keyword>
<name>A0A917FP40_9GAMM</name>
<gene>
    <name evidence="18" type="ORF">GCM10011365_12400</name>
</gene>
<evidence type="ECO:0000256" key="8">
    <source>
        <dbReference type="ARBA" id="ARBA00023065"/>
    </source>
</evidence>
<evidence type="ECO:0000256" key="11">
    <source>
        <dbReference type="ARBA" id="ARBA00023237"/>
    </source>
</evidence>
<comment type="subcellular location">
    <subcellularLocation>
        <location evidence="1 12">Cell outer membrane</location>
        <topology evidence="1 12">Multi-pass membrane protein</topology>
    </subcellularLocation>
</comment>
<evidence type="ECO:0000256" key="10">
    <source>
        <dbReference type="ARBA" id="ARBA00023136"/>
    </source>
</evidence>
<dbReference type="RefSeq" id="WP_188364839.1">
    <property type="nucleotide sequence ID" value="NZ_BAABJF010000015.1"/>
</dbReference>
<keyword evidence="10 12" id="KW-0472">Membrane</keyword>
<dbReference type="InterPro" id="IPR036942">
    <property type="entry name" value="Beta-barrel_TonB_sf"/>
</dbReference>
<dbReference type="PROSITE" id="PS01156">
    <property type="entry name" value="TONB_DEPENDENT_REC_2"/>
    <property type="match status" value="1"/>
</dbReference>